<feature type="transmembrane region" description="Helical" evidence="5">
    <location>
        <begin position="1364"/>
        <end position="1384"/>
    </location>
</feature>
<evidence type="ECO:0000256" key="3">
    <source>
        <dbReference type="ARBA" id="ARBA00022989"/>
    </source>
</evidence>
<dbReference type="InterPro" id="IPR000601">
    <property type="entry name" value="PKD_dom"/>
</dbReference>
<evidence type="ECO:0000256" key="5">
    <source>
        <dbReference type="SAM" id="Phobius"/>
    </source>
</evidence>
<dbReference type="InterPro" id="IPR028994">
    <property type="entry name" value="Integrin_alpha_N"/>
</dbReference>
<accession>A0A075G121</accession>
<dbReference type="InterPro" id="IPR045232">
    <property type="entry name" value="FAM234"/>
</dbReference>
<reference evidence="7" key="1">
    <citation type="journal article" date="2014" name="Genome Biol. Evol.">
        <title>Pangenome evidence for extensive interdomain horizontal transfer affecting lineage core and shell genes in uncultured planktonic thaumarchaeota and euryarchaeota.</title>
        <authorList>
            <person name="Deschamps P."/>
            <person name="Zivanovic Y."/>
            <person name="Moreira D."/>
            <person name="Rodriguez-Valera F."/>
            <person name="Lopez-Garcia P."/>
        </authorList>
    </citation>
    <scope>NUCLEOTIDE SEQUENCE</scope>
</reference>
<keyword evidence="4 5" id="KW-0472">Membrane</keyword>
<evidence type="ECO:0000259" key="6">
    <source>
        <dbReference type="Pfam" id="PF00801"/>
    </source>
</evidence>
<keyword evidence="2 5" id="KW-0812">Transmembrane</keyword>
<dbReference type="InterPro" id="IPR035986">
    <property type="entry name" value="PKD_dom_sf"/>
</dbReference>
<protein>
    <recommendedName>
        <fullName evidence="6">PKD domain-containing protein</fullName>
    </recommendedName>
</protein>
<dbReference type="Pfam" id="PF00801">
    <property type="entry name" value="PKD"/>
    <property type="match status" value="1"/>
</dbReference>
<dbReference type="PANTHER" id="PTHR21419">
    <property type="match status" value="1"/>
</dbReference>
<proteinExistence type="predicted"/>
<evidence type="ECO:0000313" key="7">
    <source>
        <dbReference type="EMBL" id="AIE95421.1"/>
    </source>
</evidence>
<name>A0A075G121_9EURY</name>
<evidence type="ECO:0000256" key="1">
    <source>
        <dbReference type="ARBA" id="ARBA00004167"/>
    </source>
</evidence>
<sequence length="1440" mass="155065">MNAAKSVAIAIVFLLSALVPAISVDAANDARTDTDTGYLSEKWRAGLGTGLGALNSIKSADIDADGEDELVFGNSQGYVHVLDWNASADAFSEEFQSVDMGGAVKGMEIAQIDDDPQLEIAIGYNWNADSGKVKIIDGSSLLAEANWSSGVSWSHTQWTEGWPYGIAMGDLDGDNQTELGMGGDRGFLWVVDTETPEIYVGRDITSDEAEWYMDVGAKTGGSTLENTWGLTFGQFDDDEAMEVAIGSKQGWVAIFDGETEEMQWKWDMDGSNAADSLCYSMISADLNGNGIDELVVPQQNKITVFIDGDRDVRVEDSDVKSGYGLANADLFGNDNEELIVADSSGNIRIMSLSGSSLTTHQEWNGGYPMNAGAGVTVSMNGHDNPWIIHGGDAGVLVAWEIPSQSQHSLVWKSESGSNGGQTLYSLEGGANYAVAMANIDDDDNLEILVGAGGSGSGKIYAFDGKTYETDWVSPNLNKLPMGIAVGDLNNDGDNEIVVTTGIPGEPMVEDEGGDGYLHIFERNGDSFSQAFQSGNIDAALGVTIAELDGSTYPEIGIATGYLEVIDATSGTTDLHGEVKIWGYDGSSYSEEWSSGDLEQIVGGIDSGDPDGDGDNELVIGTGGDNRESNQDTAEVRVYQRLGGTYALDGSVIDAGRYYAFGIDVGDVDNDGEEEITVGTGKFGEEKPKLSVYGGSSHSVEYSKSVDTSSVWGVRSGDFDNDGFTELIYGTSGGELFIYDGETEDFEAKTSALSGKTGHYGGIAIGNANGEGPMEMVVGSTGYMWLFTTEGQTNKPDLAIEGTEIFYSPEEPDEDEDILINMSIINYGGSDTAKWRVKIYDGDPGAGGNKITEFSCDATQTGQRDGCKALSTGESASFTITWYGIQTDPGYHEIYGLAEDTNSPRQETRFGNNKDFTTIDIEEIPNDRPVIIASTDKTVVWVDEAIRIDAGDSYDNETTDNQADRTDSDADLSYRYYFDGGWTSWVSDYTWDVSFSSPGMEEIKVMTRDERRKESEELIITVEVKANTQPVAILRASYFVCPAYTDELGTECAIPWPEAARTAGLWYDSITGDTRLMSLEISQTVIFNVSQSYDPDERAELEYRFSFGDAVYSDWVAEGQTVRLYQNAFFNGPNGGELQFNSGEEVLRDEFGIMRVFKLVNGALLEIKDSVVTTNGYNYTLPDPATLGFGADKIYVPQLMVREMSESGNDDILASSWSDTLRINVYWPANVAPIAVAKAGIFMNGVGVFNDIVDYAKTGDTVTFTADGSSDPDGDDTMMTYQWRLRDPRGTDIALQGDKYAKTFEYTFNEPGTYTAILAVYDERYDGFGGASSGGGYADTQVDVIVTKSAGTTSTGGGDEGYDTITLFGAAFIAIAGLVGGAIAFNRMRGGDELDDMFEDVLPGPLELQCPSCGGLISIATTQRPIQVGCPICASQFVLRE</sequence>
<dbReference type="Gene3D" id="2.60.40.10">
    <property type="entry name" value="Immunoglobulins"/>
    <property type="match status" value="2"/>
</dbReference>
<dbReference type="GO" id="GO:0016020">
    <property type="term" value="C:membrane"/>
    <property type="evidence" value="ECO:0007669"/>
    <property type="project" value="UniProtKB-SubCell"/>
</dbReference>
<dbReference type="SUPFAM" id="SSF69318">
    <property type="entry name" value="Integrin alpha N-terminal domain"/>
    <property type="match status" value="3"/>
</dbReference>
<keyword evidence="3 5" id="KW-1133">Transmembrane helix</keyword>
<dbReference type="CDD" id="cd00531">
    <property type="entry name" value="NTF2_like"/>
    <property type="match status" value="1"/>
</dbReference>
<comment type="subcellular location">
    <subcellularLocation>
        <location evidence="1">Membrane</location>
        <topology evidence="1">Single-pass membrane protein</topology>
    </subcellularLocation>
</comment>
<feature type="domain" description="PKD" evidence="6">
    <location>
        <begin position="1254"/>
        <end position="1322"/>
    </location>
</feature>
<dbReference type="EMBL" id="KF900451">
    <property type="protein sequence ID" value="AIE95421.1"/>
    <property type="molecule type" value="Genomic_DNA"/>
</dbReference>
<dbReference type="InterPro" id="IPR013783">
    <property type="entry name" value="Ig-like_fold"/>
</dbReference>
<dbReference type="Gene3D" id="2.130.10.130">
    <property type="entry name" value="Integrin alpha, N-terminal"/>
    <property type="match status" value="3"/>
</dbReference>
<dbReference type="PANTHER" id="PTHR21419:SF30">
    <property type="entry name" value="IG-LIKE DOMAIN-CONTAINING PROTEIN"/>
    <property type="match status" value="1"/>
</dbReference>
<dbReference type="SUPFAM" id="SSF49299">
    <property type="entry name" value="PKD domain"/>
    <property type="match status" value="1"/>
</dbReference>
<organism evidence="7">
    <name type="scientific">uncultured marine group II/III euryarchaeote AD1000_65_H04</name>
    <dbReference type="NCBI Taxonomy" id="1457796"/>
    <lineage>
        <taxon>Archaea</taxon>
        <taxon>Methanobacteriati</taxon>
        <taxon>Methanobacteriota</taxon>
        <taxon>environmental samples</taxon>
    </lineage>
</organism>
<evidence type="ECO:0000256" key="2">
    <source>
        <dbReference type="ARBA" id="ARBA00022692"/>
    </source>
</evidence>
<evidence type="ECO:0000256" key="4">
    <source>
        <dbReference type="ARBA" id="ARBA00023136"/>
    </source>
</evidence>